<name>A0A2X3ETG3_KLEPN</name>
<sequence length="76" mass="8473">MCINFGKKAELSHSGNIVWMRTFQIAQRMPNHALRVTLTAFGKNINTAANCGIALRIHTAVESTSISNKTCWRRAL</sequence>
<reference evidence="1 2" key="1">
    <citation type="submission" date="2018-06" db="EMBL/GenBank/DDBJ databases">
        <authorList>
            <consortium name="Pathogen Informatics"/>
            <person name="Doyle S."/>
        </authorList>
    </citation>
    <scope>NUCLEOTIDE SEQUENCE [LARGE SCALE GENOMIC DNA]</scope>
    <source>
        <strain evidence="1 2">NCTC9128</strain>
    </source>
</reference>
<dbReference type="AlphaFoldDB" id="A0A2X3ETG3"/>
<gene>
    <name evidence="1" type="ORF">NCTC9128_05858</name>
</gene>
<evidence type="ECO:0000313" key="1">
    <source>
        <dbReference type="EMBL" id="SQC39713.1"/>
    </source>
</evidence>
<proteinExistence type="predicted"/>
<accession>A0A2X3ETG3</accession>
<organism evidence="1 2">
    <name type="scientific">Klebsiella pneumoniae</name>
    <dbReference type="NCBI Taxonomy" id="573"/>
    <lineage>
        <taxon>Bacteria</taxon>
        <taxon>Pseudomonadati</taxon>
        <taxon>Pseudomonadota</taxon>
        <taxon>Gammaproteobacteria</taxon>
        <taxon>Enterobacterales</taxon>
        <taxon>Enterobacteriaceae</taxon>
        <taxon>Klebsiella/Raoultella group</taxon>
        <taxon>Klebsiella</taxon>
        <taxon>Klebsiella pneumoniae complex</taxon>
    </lineage>
</organism>
<evidence type="ECO:0000313" key="2">
    <source>
        <dbReference type="Proteomes" id="UP000251088"/>
    </source>
</evidence>
<dbReference type="Proteomes" id="UP000251088">
    <property type="component" value="Unassembled WGS sequence"/>
</dbReference>
<dbReference type="EMBL" id="UAWN01000014">
    <property type="protein sequence ID" value="SQC39713.1"/>
    <property type="molecule type" value="Genomic_DNA"/>
</dbReference>
<protein>
    <submittedName>
        <fullName evidence="1">Uncharacterized protein</fullName>
    </submittedName>
</protein>